<evidence type="ECO:0000256" key="1">
    <source>
        <dbReference type="SAM" id="Phobius"/>
    </source>
</evidence>
<dbReference type="InterPro" id="IPR021354">
    <property type="entry name" value="DUF2975"/>
</dbReference>
<keyword evidence="1" id="KW-0472">Membrane</keyword>
<keyword evidence="3" id="KW-1185">Reference proteome</keyword>
<reference evidence="2 3" key="1">
    <citation type="submission" date="2019-02" db="EMBL/GenBank/DDBJ databases">
        <title>Shewanella sp. D4-2 isolated from Dokdo Island.</title>
        <authorList>
            <person name="Baek K."/>
        </authorList>
    </citation>
    <scope>NUCLEOTIDE SEQUENCE [LARGE SCALE GENOMIC DNA]</scope>
    <source>
        <strain evidence="2 3">D4-2</strain>
    </source>
</reference>
<gene>
    <name evidence="2" type="ORF">EXU30_09160</name>
</gene>
<feature type="transmembrane region" description="Helical" evidence="1">
    <location>
        <begin position="124"/>
        <end position="146"/>
    </location>
</feature>
<dbReference type="AlphaFoldDB" id="A0A411PHI3"/>
<dbReference type="EMBL" id="CP036200">
    <property type="protein sequence ID" value="QBF82842.1"/>
    <property type="molecule type" value="Genomic_DNA"/>
</dbReference>
<evidence type="ECO:0000313" key="3">
    <source>
        <dbReference type="Proteomes" id="UP000291106"/>
    </source>
</evidence>
<name>A0A411PHI3_9GAMM</name>
<proteinExistence type="predicted"/>
<dbReference type="KEGG" id="smai:EXU30_09160"/>
<dbReference type="OrthoDB" id="6262385at2"/>
<dbReference type="RefSeq" id="WP_130599373.1">
    <property type="nucleotide sequence ID" value="NZ_CP036200.1"/>
</dbReference>
<keyword evidence="1" id="KW-0812">Transmembrane</keyword>
<dbReference type="Pfam" id="PF11188">
    <property type="entry name" value="DUF2975"/>
    <property type="match status" value="1"/>
</dbReference>
<dbReference type="Proteomes" id="UP000291106">
    <property type="component" value="Chromosome"/>
</dbReference>
<protein>
    <submittedName>
        <fullName evidence="2">DUF2975 domain-containing protein</fullName>
    </submittedName>
</protein>
<sequence length="196" mass="22112">MERITRLSRWINILLLLLATLHLASYITVVTLGEAVSGQSGGVEYQFTLSWWGWFESYLRVDFSPSWQGLVADINAQGFHAGLLVGAVEVLPYLFIYGLLARLFSLYSQGEVFSRANFICFTRIAYVFFAWVLLSLFYPLLLVVFLRLFAGAEPLSIYLSIGSEEIKLALVGLIFYCVGYVMQQAHELDAEAQLTI</sequence>
<accession>A0A411PHI3</accession>
<evidence type="ECO:0000313" key="2">
    <source>
        <dbReference type="EMBL" id="QBF82842.1"/>
    </source>
</evidence>
<keyword evidence="1" id="KW-1133">Transmembrane helix</keyword>
<feature type="transmembrane region" description="Helical" evidence="1">
    <location>
        <begin position="79"/>
        <end position="104"/>
    </location>
</feature>
<organism evidence="2 3">
    <name type="scientific">Shewanella maritima</name>
    <dbReference type="NCBI Taxonomy" id="2520507"/>
    <lineage>
        <taxon>Bacteria</taxon>
        <taxon>Pseudomonadati</taxon>
        <taxon>Pseudomonadota</taxon>
        <taxon>Gammaproteobacteria</taxon>
        <taxon>Alteromonadales</taxon>
        <taxon>Shewanellaceae</taxon>
        <taxon>Shewanella</taxon>
    </lineage>
</organism>
<feature type="transmembrane region" description="Helical" evidence="1">
    <location>
        <begin position="166"/>
        <end position="182"/>
    </location>
</feature>